<evidence type="ECO:0000313" key="2">
    <source>
        <dbReference type="EMBL" id="MBL6446569.1"/>
    </source>
</evidence>
<reference evidence="2" key="1">
    <citation type="submission" date="2021-01" db="EMBL/GenBank/DDBJ databases">
        <title>Fulvivirga kasyanovii gen. nov., sp nov., a novel member of the phylum Bacteroidetes isolated from seawater in a mussel farm.</title>
        <authorList>
            <person name="Zhao L.-H."/>
            <person name="Wang Z.-J."/>
        </authorList>
    </citation>
    <scope>NUCLEOTIDE SEQUENCE</scope>
    <source>
        <strain evidence="2">29W222</strain>
    </source>
</reference>
<evidence type="ECO:0000313" key="3">
    <source>
        <dbReference type="Proteomes" id="UP000614216"/>
    </source>
</evidence>
<dbReference type="EMBL" id="JAEUGD010000031">
    <property type="protein sequence ID" value="MBL6446569.1"/>
    <property type="molecule type" value="Genomic_DNA"/>
</dbReference>
<keyword evidence="3" id="KW-1185">Reference proteome</keyword>
<feature type="chain" id="PRO_5037070074" evidence="1">
    <location>
        <begin position="32"/>
        <end position="756"/>
    </location>
</feature>
<dbReference type="Proteomes" id="UP000614216">
    <property type="component" value="Unassembled WGS sequence"/>
</dbReference>
<gene>
    <name evidence="2" type="ORF">JMN32_09625</name>
</gene>
<dbReference type="RefSeq" id="WP_202856101.1">
    <property type="nucleotide sequence ID" value="NZ_JAEUGD010000031.1"/>
</dbReference>
<keyword evidence="1" id="KW-0732">Signal</keyword>
<comment type="caution">
    <text evidence="2">The sequence shown here is derived from an EMBL/GenBank/DDBJ whole genome shotgun (WGS) entry which is preliminary data.</text>
</comment>
<evidence type="ECO:0000256" key="1">
    <source>
        <dbReference type="SAM" id="SignalP"/>
    </source>
</evidence>
<accession>A0A937KBU2</accession>
<sequence>MNKLTLLQEMPNKKRYRLAFLLSFITAIATANDGNPELVKIITERLNKQIAQNTWNERNGKSAENNYIIDLSDVDFLNKETHVKAIGKPFVTETESVNKKLVELAEQNAISLYVLLNGHLLDFRYSSDGKKVSATKESPINTQEIIEASIKAAYNQSDLTKDETGRHALLGITPLTLYYLGKTEDKDLVPTHAFQRAVYPGKAFSGLKEQMNGKVSSFKYAGQDHNEVFEKHVDAYIQGLRDYKGDEPQSETTDEFTLADASKLTIINQKPLAAYVEDTKEKKAANYASDVSRFVASFKQLKGSNGFVSISEKFNAINPSNSKHIEDKIKAFNQETDGKYSIYVIIKEVEYYLDKVDWKKFSEDVNKEAGASQTELIITIPYTVYEDASIRYNTGALGVKDVFFPFPGNSGYGENGNGKALTDLLEYFNEVYSGLAKPYTILSFIMRFDGKLEYVEKTASSYITGQDRVLTFRYFEDKNISVANKYYEKVKELNAHPTTFNRAANIHFFTRYHELMEQERELSDYKYVAIEENIKESYIREYIHEFVSNHIYEEYTGFRSEVISQYNIPDEALWVVPDPIETVIDAGSVVFSVVGLDIVFDFAGTIYSLTKGDYANASFYAAGMAVPFATGGEVKLTRLGAEAISNIGKLFPKDADRYYLAAIFRVDDVKITKLLEMPGARDNIKNPKLLANIDVLDPLESSKLLDDILANDKLLVKYNEAPELVEAWTQLNRVGVNDRLRRNPEVLERVKNFQCK</sequence>
<name>A0A937KBU2_9BACT</name>
<protein>
    <submittedName>
        <fullName evidence="2">Uncharacterized protein</fullName>
    </submittedName>
</protein>
<proteinExistence type="predicted"/>
<feature type="signal peptide" evidence="1">
    <location>
        <begin position="1"/>
        <end position="31"/>
    </location>
</feature>
<dbReference type="AlphaFoldDB" id="A0A937KBU2"/>
<organism evidence="2 3">
    <name type="scientific">Fulvivirga marina</name>
    <dbReference type="NCBI Taxonomy" id="2494733"/>
    <lineage>
        <taxon>Bacteria</taxon>
        <taxon>Pseudomonadati</taxon>
        <taxon>Bacteroidota</taxon>
        <taxon>Cytophagia</taxon>
        <taxon>Cytophagales</taxon>
        <taxon>Fulvivirgaceae</taxon>
        <taxon>Fulvivirga</taxon>
    </lineage>
</organism>